<keyword evidence="10" id="KW-1133">Transmembrane helix</keyword>
<evidence type="ECO:0000256" key="8">
    <source>
        <dbReference type="ARBA" id="ARBA00022833"/>
    </source>
</evidence>
<feature type="compositionally biased region" description="Gly residues" evidence="13">
    <location>
        <begin position="226"/>
        <end position="241"/>
    </location>
</feature>
<dbReference type="STRING" id="2880.D8LPR5"/>
<keyword evidence="7" id="KW-0863">Zinc-finger</keyword>
<dbReference type="AlphaFoldDB" id="D8LPR5"/>
<keyword evidence="8" id="KW-0862">Zinc</keyword>
<dbReference type="GO" id="GO:0006513">
    <property type="term" value="P:protein monoubiquitination"/>
    <property type="evidence" value="ECO:0007669"/>
    <property type="project" value="TreeGrafter"/>
</dbReference>
<evidence type="ECO:0000259" key="14">
    <source>
        <dbReference type="Pfam" id="PF04757"/>
    </source>
</evidence>
<evidence type="ECO:0000313" key="16">
    <source>
        <dbReference type="Proteomes" id="UP000002630"/>
    </source>
</evidence>
<feature type="domain" description="Pex N-terminal" evidence="14">
    <location>
        <begin position="25"/>
        <end position="389"/>
    </location>
</feature>
<keyword evidence="12" id="KW-0576">Peroxisome</keyword>
<dbReference type="GO" id="GO:0016558">
    <property type="term" value="P:protein import into peroxisome matrix"/>
    <property type="evidence" value="ECO:0007669"/>
    <property type="project" value="InterPro"/>
</dbReference>
<feature type="region of interest" description="Disordered" evidence="13">
    <location>
        <begin position="398"/>
        <end position="422"/>
    </location>
</feature>
<comment type="pathway">
    <text evidence="2">Protein modification; protein ubiquitination.</text>
</comment>
<dbReference type="GO" id="GO:0005778">
    <property type="term" value="C:peroxisomal membrane"/>
    <property type="evidence" value="ECO:0007669"/>
    <property type="project" value="UniProtKB-SubCell"/>
</dbReference>
<feature type="compositionally biased region" description="Low complexity" evidence="13">
    <location>
        <begin position="205"/>
        <end position="219"/>
    </location>
</feature>
<keyword evidence="5" id="KW-0812">Transmembrane</keyword>
<gene>
    <name evidence="15" type="ORF">Esi_0053_0055</name>
</gene>
<dbReference type="OrthoDB" id="107372at2759"/>
<evidence type="ECO:0000256" key="1">
    <source>
        <dbReference type="ARBA" id="ARBA00004585"/>
    </source>
</evidence>
<dbReference type="Pfam" id="PF04757">
    <property type="entry name" value="Pex2_Pex12"/>
    <property type="match status" value="1"/>
</dbReference>
<dbReference type="GO" id="GO:1990429">
    <property type="term" value="C:peroxisomal importomer complex"/>
    <property type="evidence" value="ECO:0007669"/>
    <property type="project" value="TreeGrafter"/>
</dbReference>
<dbReference type="InParanoid" id="D8LPR5"/>
<evidence type="ECO:0000256" key="2">
    <source>
        <dbReference type="ARBA" id="ARBA00004906"/>
    </source>
</evidence>
<keyword evidence="16" id="KW-1185">Reference proteome</keyword>
<proteinExistence type="inferred from homology"/>
<name>D8LPR5_ECTSI</name>
<dbReference type="InterPro" id="IPR017375">
    <property type="entry name" value="PEX12"/>
</dbReference>
<evidence type="ECO:0000256" key="4">
    <source>
        <dbReference type="ARBA" id="ARBA00022448"/>
    </source>
</evidence>
<evidence type="ECO:0000256" key="10">
    <source>
        <dbReference type="ARBA" id="ARBA00022989"/>
    </source>
</evidence>
<keyword evidence="4" id="KW-0813">Transport</keyword>
<keyword evidence="6" id="KW-0479">Metal-binding</keyword>
<dbReference type="EMBL" id="FN649738">
    <property type="protein sequence ID" value="CBN77370.1"/>
    <property type="molecule type" value="Genomic_DNA"/>
</dbReference>
<keyword evidence="11" id="KW-0472">Membrane</keyword>
<dbReference type="SUPFAM" id="SSF57850">
    <property type="entry name" value="RING/U-box"/>
    <property type="match status" value="1"/>
</dbReference>
<sequence length="495" mass="52210">MDMLASSALEADSSLPSFFEMFMTQQVEQSLKPAARHAHRHQTSKHAPLCLCRYYVMLFAISALALRWPSLHRLSPWFDEAFLVLSLLVEAKFLSKHSSLLSESFYGLRRCRYGPKSGPPGPPTPQPASSDAEHDAHVAFDLNGAGYGQGQGLRARDRRKALLMTAALPYLLAKLDAGHERSLAARAYGGLPRPTPQDEEPAVDGAAASARRNSSVRGSNTDDGVHGGSDGGVGAGRGGAGESRSSRRGFSGSARRARAEARRRFFALRQLFFQVYPLLRASYEGSCLVYQWLYLFRRSAFFSPALRLTGMVVRRATIEDWQEDAEAAAAAAAATAVADPSASTAAGGPSGEGAGGGGGGGGSLGDRVARYGRVLLITAVVAFKIVEWWNRVESQEGSSWRRSQLPSPPPPPQPPLAAPGGCGVPSDSGACPACGGARVNPALCAASGFVFCYGCLSAHVREHGECPVTGLACQEEGIVRLFDDDETGGGGGAGA</sequence>
<comment type="similarity">
    <text evidence="3">Belongs to the pex2/pex10/pex12 family.</text>
</comment>
<organism evidence="15 16">
    <name type="scientific">Ectocarpus siliculosus</name>
    <name type="common">Brown alga</name>
    <name type="synonym">Conferva siliculosa</name>
    <dbReference type="NCBI Taxonomy" id="2880"/>
    <lineage>
        <taxon>Eukaryota</taxon>
        <taxon>Sar</taxon>
        <taxon>Stramenopiles</taxon>
        <taxon>Ochrophyta</taxon>
        <taxon>PX clade</taxon>
        <taxon>Phaeophyceae</taxon>
        <taxon>Ectocarpales</taxon>
        <taxon>Ectocarpaceae</taxon>
        <taxon>Ectocarpus</taxon>
    </lineage>
</organism>
<dbReference type="Proteomes" id="UP000002630">
    <property type="component" value="Linkage Group LG13"/>
</dbReference>
<feature type="region of interest" description="Disordered" evidence="13">
    <location>
        <begin position="114"/>
        <end position="133"/>
    </location>
</feature>
<evidence type="ECO:0000256" key="11">
    <source>
        <dbReference type="ARBA" id="ARBA00023136"/>
    </source>
</evidence>
<evidence type="ECO:0000256" key="12">
    <source>
        <dbReference type="ARBA" id="ARBA00023140"/>
    </source>
</evidence>
<feature type="compositionally biased region" description="Pro residues" evidence="13">
    <location>
        <begin position="117"/>
        <end position="126"/>
    </location>
</feature>
<evidence type="ECO:0000256" key="9">
    <source>
        <dbReference type="ARBA" id="ARBA00022927"/>
    </source>
</evidence>
<dbReference type="PANTHER" id="PTHR12888">
    <property type="entry name" value="PEROXISOME ASSEMBLY PROTEIN 12 PEROXIN-12"/>
    <property type="match status" value="1"/>
</dbReference>
<dbReference type="eggNOG" id="KOG0826">
    <property type="taxonomic scope" value="Eukaryota"/>
</dbReference>
<dbReference type="InterPro" id="IPR006845">
    <property type="entry name" value="Pex_N"/>
</dbReference>
<dbReference type="EMBL" id="FN648741">
    <property type="protein sequence ID" value="CBN77370.1"/>
    <property type="molecule type" value="Genomic_DNA"/>
</dbReference>
<protein>
    <recommendedName>
        <fullName evidence="14">Pex N-terminal domain-containing protein</fullName>
    </recommendedName>
</protein>
<feature type="compositionally biased region" description="Pro residues" evidence="13">
    <location>
        <begin position="406"/>
        <end position="417"/>
    </location>
</feature>
<dbReference type="CDD" id="cd16451">
    <property type="entry name" value="mRING_PEX12"/>
    <property type="match status" value="1"/>
</dbReference>
<evidence type="ECO:0000256" key="7">
    <source>
        <dbReference type="ARBA" id="ARBA00022771"/>
    </source>
</evidence>
<evidence type="ECO:0000256" key="13">
    <source>
        <dbReference type="SAM" id="MobiDB-lite"/>
    </source>
</evidence>
<accession>D8LPR5</accession>
<evidence type="ECO:0000256" key="6">
    <source>
        <dbReference type="ARBA" id="ARBA00022723"/>
    </source>
</evidence>
<keyword evidence="9" id="KW-0653">Protein transport</keyword>
<feature type="region of interest" description="Disordered" evidence="13">
    <location>
        <begin position="188"/>
        <end position="254"/>
    </location>
</feature>
<evidence type="ECO:0000313" key="15">
    <source>
        <dbReference type="EMBL" id="CBN77370.1"/>
    </source>
</evidence>
<dbReference type="GO" id="GO:0008270">
    <property type="term" value="F:zinc ion binding"/>
    <property type="evidence" value="ECO:0007669"/>
    <property type="project" value="UniProtKB-KW"/>
</dbReference>
<reference evidence="15 16" key="1">
    <citation type="journal article" date="2010" name="Nature">
        <title>The Ectocarpus genome and the independent evolution of multicellularity in brown algae.</title>
        <authorList>
            <person name="Cock J.M."/>
            <person name="Sterck L."/>
            <person name="Rouze P."/>
            <person name="Scornet D."/>
            <person name="Allen A.E."/>
            <person name="Amoutzias G."/>
            <person name="Anthouard V."/>
            <person name="Artiguenave F."/>
            <person name="Aury J.M."/>
            <person name="Badger J.H."/>
            <person name="Beszteri B."/>
            <person name="Billiau K."/>
            <person name="Bonnet E."/>
            <person name="Bothwell J.H."/>
            <person name="Bowler C."/>
            <person name="Boyen C."/>
            <person name="Brownlee C."/>
            <person name="Carrano C.J."/>
            <person name="Charrier B."/>
            <person name="Cho G.Y."/>
            <person name="Coelho S.M."/>
            <person name="Collen J."/>
            <person name="Corre E."/>
            <person name="Da Silva C."/>
            <person name="Delage L."/>
            <person name="Delaroque N."/>
            <person name="Dittami S.M."/>
            <person name="Doulbeau S."/>
            <person name="Elias M."/>
            <person name="Farnham G."/>
            <person name="Gachon C.M."/>
            <person name="Gschloessl B."/>
            <person name="Heesch S."/>
            <person name="Jabbari K."/>
            <person name="Jubin C."/>
            <person name="Kawai H."/>
            <person name="Kimura K."/>
            <person name="Kloareg B."/>
            <person name="Kupper F.C."/>
            <person name="Lang D."/>
            <person name="Le Bail A."/>
            <person name="Leblanc C."/>
            <person name="Lerouge P."/>
            <person name="Lohr M."/>
            <person name="Lopez P.J."/>
            <person name="Martens C."/>
            <person name="Maumus F."/>
            <person name="Michel G."/>
            <person name="Miranda-Saavedra D."/>
            <person name="Morales J."/>
            <person name="Moreau H."/>
            <person name="Motomura T."/>
            <person name="Nagasato C."/>
            <person name="Napoli C.A."/>
            <person name="Nelson D.R."/>
            <person name="Nyvall-Collen P."/>
            <person name="Peters A.F."/>
            <person name="Pommier C."/>
            <person name="Potin P."/>
            <person name="Poulain J."/>
            <person name="Quesneville H."/>
            <person name="Read B."/>
            <person name="Rensing S.A."/>
            <person name="Ritter A."/>
            <person name="Rousvoal S."/>
            <person name="Samanta M."/>
            <person name="Samson G."/>
            <person name="Schroeder D.C."/>
            <person name="Segurens B."/>
            <person name="Strittmatter M."/>
            <person name="Tonon T."/>
            <person name="Tregear J.W."/>
            <person name="Valentin K."/>
            <person name="von Dassow P."/>
            <person name="Yamagishi T."/>
            <person name="Van de Peer Y."/>
            <person name="Wincker P."/>
        </authorList>
    </citation>
    <scope>NUCLEOTIDE SEQUENCE [LARGE SCALE GENOMIC DNA]</scope>
    <source>
        <strain evidence="16">Ec32 / CCAP1310/4</strain>
    </source>
</reference>
<evidence type="ECO:0000256" key="3">
    <source>
        <dbReference type="ARBA" id="ARBA00008704"/>
    </source>
</evidence>
<comment type="subcellular location">
    <subcellularLocation>
        <location evidence="1">Peroxisome membrane</location>
        <topology evidence="1">Multi-pass membrane protein</topology>
    </subcellularLocation>
</comment>
<dbReference type="GO" id="GO:0004842">
    <property type="term" value="F:ubiquitin-protein transferase activity"/>
    <property type="evidence" value="ECO:0007669"/>
    <property type="project" value="TreeGrafter"/>
</dbReference>
<dbReference type="OMA" id="AGCYPWI"/>
<dbReference type="PANTHER" id="PTHR12888:SF0">
    <property type="entry name" value="PEROXISOME ASSEMBLY PROTEIN 12"/>
    <property type="match status" value="1"/>
</dbReference>
<evidence type="ECO:0000256" key="5">
    <source>
        <dbReference type="ARBA" id="ARBA00022692"/>
    </source>
</evidence>